<sequence length="164" mass="18039">MLRLISYPFTSFLPLPTCGNPVQGFSPGYGTVCILQNPVFGTKDDQSWRVGYHKGVTLLQPSAFELALRGHDEREVSLNTGDFRGLINFLAELDSSLKDHLTSATVSKGTSKEIQNDLLDCMLTVCQRKSPQRIAILDETVSERIPLGILRVEPSIQCVNIGSS</sequence>
<reference evidence="1 2" key="1">
    <citation type="journal article" date="2019" name="Sci. Rep.">
        <title>Orb-weaving spider Araneus ventricosus genome elucidates the spidroin gene catalogue.</title>
        <authorList>
            <person name="Kono N."/>
            <person name="Nakamura H."/>
            <person name="Ohtoshi R."/>
            <person name="Moran D.A.P."/>
            <person name="Shinohara A."/>
            <person name="Yoshida Y."/>
            <person name="Fujiwara M."/>
            <person name="Mori M."/>
            <person name="Tomita M."/>
            <person name="Arakawa K."/>
        </authorList>
    </citation>
    <scope>NUCLEOTIDE SEQUENCE [LARGE SCALE GENOMIC DNA]</scope>
</reference>
<dbReference type="AlphaFoldDB" id="A0A4Y2PXE7"/>
<organism evidence="1 2">
    <name type="scientific">Araneus ventricosus</name>
    <name type="common">Orbweaver spider</name>
    <name type="synonym">Epeira ventricosa</name>
    <dbReference type="NCBI Taxonomy" id="182803"/>
    <lineage>
        <taxon>Eukaryota</taxon>
        <taxon>Metazoa</taxon>
        <taxon>Ecdysozoa</taxon>
        <taxon>Arthropoda</taxon>
        <taxon>Chelicerata</taxon>
        <taxon>Arachnida</taxon>
        <taxon>Araneae</taxon>
        <taxon>Araneomorphae</taxon>
        <taxon>Entelegynae</taxon>
        <taxon>Araneoidea</taxon>
        <taxon>Araneidae</taxon>
        <taxon>Araneus</taxon>
    </lineage>
</organism>
<dbReference type="EMBL" id="BGPR01012395">
    <property type="protein sequence ID" value="GBN55864.1"/>
    <property type="molecule type" value="Genomic_DNA"/>
</dbReference>
<protein>
    <submittedName>
        <fullName evidence="1">Uncharacterized protein</fullName>
    </submittedName>
</protein>
<name>A0A4Y2PXE7_ARAVE</name>
<comment type="caution">
    <text evidence="1">The sequence shown here is derived from an EMBL/GenBank/DDBJ whole genome shotgun (WGS) entry which is preliminary data.</text>
</comment>
<accession>A0A4Y2PXE7</accession>
<proteinExistence type="predicted"/>
<keyword evidence="2" id="KW-1185">Reference proteome</keyword>
<evidence type="ECO:0000313" key="1">
    <source>
        <dbReference type="EMBL" id="GBN55864.1"/>
    </source>
</evidence>
<gene>
    <name evidence="1" type="ORF">AVEN_273038_1</name>
</gene>
<evidence type="ECO:0000313" key="2">
    <source>
        <dbReference type="Proteomes" id="UP000499080"/>
    </source>
</evidence>
<dbReference type="Proteomes" id="UP000499080">
    <property type="component" value="Unassembled WGS sequence"/>
</dbReference>